<proteinExistence type="predicted"/>
<organism evidence="2 3">
    <name type="scientific">Maliponia aquimaris</name>
    <dbReference type="NCBI Taxonomy" id="1673631"/>
    <lineage>
        <taxon>Bacteria</taxon>
        <taxon>Pseudomonadati</taxon>
        <taxon>Pseudomonadota</taxon>
        <taxon>Alphaproteobacteria</taxon>
        <taxon>Rhodobacterales</taxon>
        <taxon>Paracoccaceae</taxon>
        <taxon>Maliponia</taxon>
    </lineage>
</organism>
<dbReference type="InterPro" id="IPR036928">
    <property type="entry name" value="AS_sf"/>
</dbReference>
<evidence type="ECO:0000313" key="2">
    <source>
        <dbReference type="EMBL" id="SMX46252.1"/>
    </source>
</evidence>
<dbReference type="AlphaFoldDB" id="A0A238KVP5"/>
<dbReference type="Gene3D" id="3.90.1300.10">
    <property type="entry name" value="Amidase signature (AS) domain"/>
    <property type="match status" value="1"/>
</dbReference>
<dbReference type="Pfam" id="PF01425">
    <property type="entry name" value="Amidase"/>
    <property type="match status" value="1"/>
</dbReference>
<protein>
    <submittedName>
        <fullName evidence="2">Glutamyl-tRNA(Gln) amidotransferase subunit A</fullName>
        <ecNumber evidence="2">6.3.5.-</ecNumber>
    </submittedName>
</protein>
<evidence type="ECO:0000259" key="1">
    <source>
        <dbReference type="Pfam" id="PF01425"/>
    </source>
</evidence>
<dbReference type="InterPro" id="IPR000120">
    <property type="entry name" value="Amidase"/>
</dbReference>
<sequence length="461" mass="47175">MTPLPDLGIQQAGRLLRDGRLTSVALTQAHLARIDDRNADIGAFVHIDRDGALRAAEAADAALAAGRDLGPLHGIPVAIKDIFDVAGWPVRYGTQLFAGRVAESDAACVSRLRAGGAVPIGLVATYELAIVGPGEDGLYDQPRNPWDRNRITGGSSSGAAAAIAAGMIRIALGSDTGGSVRSPSAYCGTVGLKPTRGLLPREGSLPLAPSFDTPGAMARTAAEAAVLHGVLAAEPCALGDTRRLDGLRIGCARGWAGGAVDPAVIRNLDAAASTLSLAGAEVTPVDLPDLDLMIAAAAVLIHAEGLATHAAHLKGDGGVMGRMAYQSMAAGAVLDDRDVDNARQAASLLSAELDAVLTRFDAILTPTALTVAPPFSDFAGGAARWTPMCTLPFNMTGHPALSVPMGFAGGMPLGLQIVGRRGAERTILGIGDAFEQRTDHGAFDAATLPPAPTSHLIEEMT</sequence>
<accession>A0A238KVP5</accession>
<name>A0A238KVP5_9RHOB</name>
<feature type="domain" description="Amidase" evidence="1">
    <location>
        <begin position="26"/>
        <end position="428"/>
    </location>
</feature>
<keyword evidence="2" id="KW-0436">Ligase</keyword>
<keyword evidence="3" id="KW-1185">Reference proteome</keyword>
<dbReference type="OrthoDB" id="9777859at2"/>
<dbReference type="EC" id="6.3.5.-" evidence="2"/>
<gene>
    <name evidence="2" type="primary">gatA_2</name>
    <name evidence="2" type="ORF">MAA8898_03380</name>
</gene>
<dbReference type="GO" id="GO:0016874">
    <property type="term" value="F:ligase activity"/>
    <property type="evidence" value="ECO:0007669"/>
    <property type="project" value="UniProtKB-KW"/>
</dbReference>
<dbReference type="GO" id="GO:0016740">
    <property type="term" value="F:transferase activity"/>
    <property type="evidence" value="ECO:0007669"/>
    <property type="project" value="UniProtKB-KW"/>
</dbReference>
<keyword evidence="2" id="KW-0808">Transferase</keyword>
<dbReference type="PANTHER" id="PTHR11895">
    <property type="entry name" value="TRANSAMIDASE"/>
    <property type="match status" value="1"/>
</dbReference>
<dbReference type="InterPro" id="IPR020556">
    <property type="entry name" value="Amidase_CS"/>
</dbReference>
<dbReference type="Proteomes" id="UP000207598">
    <property type="component" value="Unassembled WGS sequence"/>
</dbReference>
<evidence type="ECO:0000313" key="3">
    <source>
        <dbReference type="Proteomes" id="UP000207598"/>
    </source>
</evidence>
<dbReference type="InterPro" id="IPR023631">
    <property type="entry name" value="Amidase_dom"/>
</dbReference>
<dbReference type="EMBL" id="FXYF01000009">
    <property type="protein sequence ID" value="SMX46252.1"/>
    <property type="molecule type" value="Genomic_DNA"/>
</dbReference>
<dbReference type="RefSeq" id="WP_094022161.1">
    <property type="nucleotide sequence ID" value="NZ_FXYF01000009.1"/>
</dbReference>
<dbReference type="SUPFAM" id="SSF75304">
    <property type="entry name" value="Amidase signature (AS) enzymes"/>
    <property type="match status" value="1"/>
</dbReference>
<dbReference type="PANTHER" id="PTHR11895:SF176">
    <property type="entry name" value="AMIDASE AMID-RELATED"/>
    <property type="match status" value="1"/>
</dbReference>
<reference evidence="2 3" key="1">
    <citation type="submission" date="2017-05" db="EMBL/GenBank/DDBJ databases">
        <authorList>
            <person name="Song R."/>
            <person name="Chenine A.L."/>
            <person name="Ruprecht R.M."/>
        </authorList>
    </citation>
    <scope>NUCLEOTIDE SEQUENCE [LARGE SCALE GENOMIC DNA]</scope>
    <source>
        <strain evidence="2 3">CECT 8898</strain>
    </source>
</reference>
<dbReference type="PROSITE" id="PS00571">
    <property type="entry name" value="AMIDASES"/>
    <property type="match status" value="1"/>
</dbReference>